<keyword evidence="3" id="KW-1185">Reference proteome</keyword>
<reference evidence="2" key="1">
    <citation type="journal article" date="2022" name="Int. J. Mol. Sci.">
        <title>Draft Genome of Tanacetum Coccineum: Genomic Comparison of Closely Related Tanacetum-Family Plants.</title>
        <authorList>
            <person name="Yamashiro T."/>
            <person name="Shiraishi A."/>
            <person name="Nakayama K."/>
            <person name="Satake H."/>
        </authorList>
    </citation>
    <scope>NUCLEOTIDE SEQUENCE</scope>
</reference>
<evidence type="ECO:0000313" key="3">
    <source>
        <dbReference type="Proteomes" id="UP001151760"/>
    </source>
</evidence>
<sequence>MDAQQPTPGFQSAVSGRTTMENLSINVHTYPSVDQATWELSTIDNLNSRDIGKQETINNALHVAVNKGQIEMVNASSGSWNEFSTCSNKIYASYVVEASSSIRSAERGMVNKEPTMASQPLDPIDTPAVDTDAQTRIR</sequence>
<dbReference type="EMBL" id="BQNB010013776">
    <property type="protein sequence ID" value="GJT20139.1"/>
    <property type="molecule type" value="Genomic_DNA"/>
</dbReference>
<proteinExistence type="predicted"/>
<accession>A0ABQ5C4Y8</accession>
<reference evidence="2" key="2">
    <citation type="submission" date="2022-01" db="EMBL/GenBank/DDBJ databases">
        <authorList>
            <person name="Yamashiro T."/>
            <person name="Shiraishi A."/>
            <person name="Satake H."/>
            <person name="Nakayama K."/>
        </authorList>
    </citation>
    <scope>NUCLEOTIDE SEQUENCE</scope>
</reference>
<evidence type="ECO:0000256" key="1">
    <source>
        <dbReference type="SAM" id="MobiDB-lite"/>
    </source>
</evidence>
<evidence type="ECO:0000313" key="2">
    <source>
        <dbReference type="EMBL" id="GJT20139.1"/>
    </source>
</evidence>
<gene>
    <name evidence="2" type="ORF">Tco_0878845</name>
</gene>
<dbReference type="Proteomes" id="UP001151760">
    <property type="component" value="Unassembled WGS sequence"/>
</dbReference>
<protein>
    <submittedName>
        <fullName evidence="2">Uncharacterized protein</fullName>
    </submittedName>
</protein>
<organism evidence="2 3">
    <name type="scientific">Tanacetum coccineum</name>
    <dbReference type="NCBI Taxonomy" id="301880"/>
    <lineage>
        <taxon>Eukaryota</taxon>
        <taxon>Viridiplantae</taxon>
        <taxon>Streptophyta</taxon>
        <taxon>Embryophyta</taxon>
        <taxon>Tracheophyta</taxon>
        <taxon>Spermatophyta</taxon>
        <taxon>Magnoliopsida</taxon>
        <taxon>eudicotyledons</taxon>
        <taxon>Gunneridae</taxon>
        <taxon>Pentapetalae</taxon>
        <taxon>asterids</taxon>
        <taxon>campanulids</taxon>
        <taxon>Asterales</taxon>
        <taxon>Asteraceae</taxon>
        <taxon>Asteroideae</taxon>
        <taxon>Anthemideae</taxon>
        <taxon>Anthemidinae</taxon>
        <taxon>Tanacetum</taxon>
    </lineage>
</organism>
<comment type="caution">
    <text evidence="2">The sequence shown here is derived from an EMBL/GenBank/DDBJ whole genome shotgun (WGS) entry which is preliminary data.</text>
</comment>
<feature type="region of interest" description="Disordered" evidence="1">
    <location>
        <begin position="114"/>
        <end position="138"/>
    </location>
</feature>
<name>A0ABQ5C4Y8_9ASTR</name>